<dbReference type="EC" id="5.4.99.26" evidence="5"/>
<dbReference type="InterPro" id="IPR020103">
    <property type="entry name" value="PsdUridine_synth_cat_dom_sf"/>
</dbReference>
<comment type="function">
    <text evidence="4">Responsible for synthesis of pseudouridine from uracil-65 in transfer RNAs.</text>
</comment>
<evidence type="ECO:0000259" key="11">
    <source>
        <dbReference type="Pfam" id="PF00849"/>
    </source>
</evidence>
<evidence type="ECO:0000256" key="1">
    <source>
        <dbReference type="ARBA" id="ARBA00022694"/>
    </source>
</evidence>
<evidence type="ECO:0000256" key="9">
    <source>
        <dbReference type="ARBA" id="ARBA00043049"/>
    </source>
</evidence>
<gene>
    <name evidence="12" type="ORF">MSL71_28550</name>
</gene>
<comment type="catalytic activity">
    <reaction evidence="3">
        <text>uridine(65) in tRNA = pseudouridine(65) in tRNA</text>
        <dbReference type="Rhea" id="RHEA:42536"/>
        <dbReference type="Rhea" id="RHEA-COMP:10103"/>
        <dbReference type="Rhea" id="RHEA-COMP:10104"/>
        <dbReference type="ChEBI" id="CHEBI:65314"/>
        <dbReference type="ChEBI" id="CHEBI:65315"/>
        <dbReference type="EC" id="5.4.99.26"/>
    </reaction>
</comment>
<dbReference type="Proteomes" id="UP000507962">
    <property type="component" value="Unassembled WGS sequence"/>
</dbReference>
<name>A0A4V6ILI4_9BACT</name>
<proteinExistence type="predicted"/>
<protein>
    <recommendedName>
        <fullName evidence="6">tRNA pseudouridine synthase C</fullName>
        <ecNumber evidence="5">5.4.99.26</ecNumber>
    </recommendedName>
    <alternativeName>
        <fullName evidence="8">tRNA pseudouridine(65) synthase</fullName>
    </alternativeName>
    <alternativeName>
        <fullName evidence="9">tRNA pseudouridylate synthase C</fullName>
    </alternativeName>
    <alternativeName>
        <fullName evidence="7">tRNA-uridine isomerase C</fullName>
    </alternativeName>
</protein>
<sequence>MEAGTMAFSRSGHYAKGAPVDDDPLMSESDIVYMDDAVVAVNKPCGMLVHRSKLDRRSPTVMRELRRLTGKMVWPVHRLDRPTSGLLLMAFSPELAAILNEGFRYHRVQKEYLAVVRGYAEEQGIVDHPVKNSRGNPKPAVSRYRRLATVELPIPVGRYETARYSLVKVALETGRYHQIRQHFHHLSHPIVGDTVYGDGRHNRLFRENLACRRLLLFSVSLTFPHPVDGRLLSLSCGLGDQERALFEDFGWAAEVPETCCGDDLKGGNDENRYSRPAPERQDDPF</sequence>
<dbReference type="GO" id="GO:0008033">
    <property type="term" value="P:tRNA processing"/>
    <property type="evidence" value="ECO:0007669"/>
    <property type="project" value="UniProtKB-KW"/>
</dbReference>
<evidence type="ECO:0000256" key="7">
    <source>
        <dbReference type="ARBA" id="ARBA00041803"/>
    </source>
</evidence>
<keyword evidence="13" id="KW-1185">Reference proteome</keyword>
<evidence type="ECO:0000256" key="6">
    <source>
        <dbReference type="ARBA" id="ARBA00040675"/>
    </source>
</evidence>
<keyword evidence="1" id="KW-0819">tRNA processing</keyword>
<dbReference type="GO" id="GO:0160149">
    <property type="term" value="F:tRNA pseudouridine(65) synthase activity"/>
    <property type="evidence" value="ECO:0007669"/>
    <property type="project" value="UniProtKB-EC"/>
</dbReference>
<dbReference type="InterPro" id="IPR006224">
    <property type="entry name" value="PsdUridine_synth_RluA-like_CS"/>
</dbReference>
<keyword evidence="2" id="KW-0413">Isomerase</keyword>
<accession>A0A4V6ILI4</accession>
<evidence type="ECO:0000256" key="4">
    <source>
        <dbReference type="ARBA" id="ARBA00037670"/>
    </source>
</evidence>
<dbReference type="SUPFAM" id="SSF55120">
    <property type="entry name" value="Pseudouridine synthase"/>
    <property type="match status" value="1"/>
</dbReference>
<evidence type="ECO:0000313" key="12">
    <source>
        <dbReference type="EMBL" id="VFQ45198.1"/>
    </source>
</evidence>
<dbReference type="EMBL" id="CAADHO010000005">
    <property type="protein sequence ID" value="VFQ45198.1"/>
    <property type="molecule type" value="Genomic_DNA"/>
</dbReference>
<dbReference type="AlphaFoldDB" id="A0A4V6ILI4"/>
<evidence type="ECO:0000313" key="13">
    <source>
        <dbReference type="Proteomes" id="UP000507962"/>
    </source>
</evidence>
<dbReference type="InterPro" id="IPR050188">
    <property type="entry name" value="RluA_PseudoU_synthase"/>
</dbReference>
<evidence type="ECO:0000256" key="2">
    <source>
        <dbReference type="ARBA" id="ARBA00023235"/>
    </source>
</evidence>
<dbReference type="Gene3D" id="3.30.2350.10">
    <property type="entry name" value="Pseudouridine synthase"/>
    <property type="match status" value="1"/>
</dbReference>
<dbReference type="InterPro" id="IPR006145">
    <property type="entry name" value="PsdUridine_synth_RsuA/RluA"/>
</dbReference>
<reference evidence="12 13" key="1">
    <citation type="submission" date="2019-03" db="EMBL/GenBank/DDBJ databases">
        <authorList>
            <person name="Nijsse B."/>
        </authorList>
    </citation>
    <scope>NUCLEOTIDE SEQUENCE [LARGE SCALE GENOMIC DNA]</scope>
    <source>
        <strain evidence="12">Desulfoluna butyratoxydans MSL71</strain>
    </source>
</reference>
<dbReference type="PROSITE" id="PS01129">
    <property type="entry name" value="PSI_RLU"/>
    <property type="match status" value="1"/>
</dbReference>
<dbReference type="GO" id="GO:0000455">
    <property type="term" value="P:enzyme-directed rRNA pseudouridine synthesis"/>
    <property type="evidence" value="ECO:0007669"/>
    <property type="project" value="TreeGrafter"/>
</dbReference>
<dbReference type="GO" id="GO:0003723">
    <property type="term" value="F:RNA binding"/>
    <property type="evidence" value="ECO:0007669"/>
    <property type="project" value="InterPro"/>
</dbReference>
<feature type="region of interest" description="Disordered" evidence="10">
    <location>
        <begin position="264"/>
        <end position="285"/>
    </location>
</feature>
<organism evidence="12 13">
    <name type="scientific">Desulfoluna butyratoxydans</name>
    <dbReference type="NCBI Taxonomy" id="231438"/>
    <lineage>
        <taxon>Bacteria</taxon>
        <taxon>Pseudomonadati</taxon>
        <taxon>Thermodesulfobacteriota</taxon>
        <taxon>Desulfobacteria</taxon>
        <taxon>Desulfobacterales</taxon>
        <taxon>Desulfolunaceae</taxon>
        <taxon>Desulfoluna</taxon>
    </lineage>
</organism>
<evidence type="ECO:0000256" key="5">
    <source>
        <dbReference type="ARBA" id="ARBA00038943"/>
    </source>
</evidence>
<dbReference type="PANTHER" id="PTHR21600">
    <property type="entry name" value="MITOCHONDRIAL RNA PSEUDOURIDINE SYNTHASE"/>
    <property type="match status" value="1"/>
</dbReference>
<dbReference type="PANTHER" id="PTHR21600:SF56">
    <property type="entry name" value="TRNA PSEUDOURIDINE SYNTHASE C"/>
    <property type="match status" value="1"/>
</dbReference>
<evidence type="ECO:0000256" key="10">
    <source>
        <dbReference type="SAM" id="MobiDB-lite"/>
    </source>
</evidence>
<dbReference type="Pfam" id="PF00849">
    <property type="entry name" value="PseudoU_synth_2"/>
    <property type="match status" value="1"/>
</dbReference>
<evidence type="ECO:0000256" key="3">
    <source>
        <dbReference type="ARBA" id="ARBA00036607"/>
    </source>
</evidence>
<feature type="domain" description="Pseudouridine synthase RsuA/RluA-like" evidence="11">
    <location>
        <begin position="38"/>
        <end position="185"/>
    </location>
</feature>
<evidence type="ECO:0000256" key="8">
    <source>
        <dbReference type="ARBA" id="ARBA00041975"/>
    </source>
</evidence>